<dbReference type="Proteomes" id="UP000450012">
    <property type="component" value="Unassembled WGS sequence"/>
</dbReference>
<dbReference type="SMART" id="SM00388">
    <property type="entry name" value="HisKA"/>
    <property type="match status" value="1"/>
</dbReference>
<feature type="transmembrane region" description="Helical" evidence="7">
    <location>
        <begin position="92"/>
        <end position="110"/>
    </location>
</feature>
<protein>
    <recommendedName>
        <fullName evidence="2">histidine kinase</fullName>
        <ecNumber evidence="2">2.7.13.3</ecNumber>
    </recommendedName>
</protein>
<evidence type="ECO:0000256" key="7">
    <source>
        <dbReference type="SAM" id="Phobius"/>
    </source>
</evidence>
<evidence type="ECO:0000313" key="12">
    <source>
        <dbReference type="Proteomes" id="UP000450012"/>
    </source>
</evidence>
<dbReference type="InterPro" id="IPR011006">
    <property type="entry name" value="CheY-like_superfamily"/>
</dbReference>
<keyword evidence="3 6" id="KW-0597">Phosphoprotein</keyword>
<dbReference type="InterPro" id="IPR036097">
    <property type="entry name" value="HisK_dim/P_sf"/>
</dbReference>
<evidence type="ECO:0000259" key="9">
    <source>
        <dbReference type="PROSITE" id="PS50110"/>
    </source>
</evidence>
<dbReference type="Gene3D" id="1.20.120.160">
    <property type="entry name" value="HPT domain"/>
    <property type="match status" value="1"/>
</dbReference>
<proteinExistence type="predicted"/>
<feature type="domain" description="Response regulatory" evidence="9">
    <location>
        <begin position="501"/>
        <end position="620"/>
    </location>
</feature>
<dbReference type="Gene3D" id="3.30.565.10">
    <property type="entry name" value="Histidine kinase-like ATPase, C-terminal domain"/>
    <property type="match status" value="1"/>
</dbReference>
<dbReference type="PANTHER" id="PTHR45339:SF3">
    <property type="entry name" value="HISTIDINE KINASE"/>
    <property type="match status" value="1"/>
</dbReference>
<feature type="transmembrane region" description="Helical" evidence="7">
    <location>
        <begin position="35"/>
        <end position="56"/>
    </location>
</feature>
<dbReference type="Pfam" id="PF00512">
    <property type="entry name" value="HisKA"/>
    <property type="match status" value="1"/>
</dbReference>
<evidence type="ECO:0000313" key="11">
    <source>
        <dbReference type="EMBL" id="MYM65613.1"/>
    </source>
</evidence>
<dbReference type="EC" id="2.7.13.3" evidence="2"/>
<sequence>MIDSLPVRVLRAALHRHTEMLEDGDQDLQGWRNRLLDGLCAVAFWLGVLAILPSMWGAVRQGHWLLVVTDIIALAGTGFLNYRRDISYQRRALGILGIAYVIAVVLLFSLGPLSQIYLLAVPVLCTVLIGSVPAMLALLWCSATLFLAGCVGGIEPGMAVVVVSPITHWAILSVNFLLVSTVLTLSCTYLLHGLDGALARQRATHARSHENELRYRQTLEAQIVTLHAREADLRASQARQAESLAAQRAAEVSNQLKSDFLAMISHEVRTPLGGVIGMLRSALKDNGLDAITRNKLRLSLSNAEVLLQIINDILDFSRLEAGKMPLEVLDFDLVTLMHEVTGLLANRAEAKHIALIADIDPTLPSWWRGDPTRLRQVVLNLVGNGIKFTERGEVRVSVAQHDTQGLMLTVRDTGIGIEADALGRLFQKFEQASTATARKYGGAGLGLAICKNIVSAMGGQIEVSSHVGIGSVFRVYLPLERGAPVAVRPAEAGHPHAASLAVLCAEDGHTNQIILRELLGNMGHSITIVEDGLAALEQLAARDFDLVIMDGRMPRMDGVTAVQQLRAGLNGVRDAAVPVIALTANASTEDRQRFMAAGASGFLAKPIDEMALHGEIARQLDALLAQGRALVGEQRTTPAGVPALAELDAMFGVDELPAPGVQRSNEGDKLYQALWSAFQSEGPRLLTVARQGLKDGNASAIALAAHSLMGAAAFLGADALHTCCAQIEKLADAGQLAAIAPHLDTLNQALNHALAEMARP</sequence>
<dbReference type="InterPro" id="IPR008207">
    <property type="entry name" value="Sig_transdc_His_kin_Hpt_dom"/>
</dbReference>
<dbReference type="GO" id="GO:0005524">
    <property type="term" value="F:ATP binding"/>
    <property type="evidence" value="ECO:0007669"/>
    <property type="project" value="UniProtKB-KW"/>
</dbReference>
<name>A0A7X4GLH2_9BURK</name>
<dbReference type="InterPro" id="IPR048437">
    <property type="entry name" value="MASE11"/>
</dbReference>
<dbReference type="AlphaFoldDB" id="A0A7X4GLH2"/>
<evidence type="ECO:0000256" key="5">
    <source>
        <dbReference type="PROSITE-ProRule" id="PRU00110"/>
    </source>
</evidence>
<dbReference type="Pfam" id="PF02518">
    <property type="entry name" value="HATPase_c"/>
    <property type="match status" value="1"/>
</dbReference>
<dbReference type="PROSITE" id="PS50109">
    <property type="entry name" value="HIS_KIN"/>
    <property type="match status" value="1"/>
</dbReference>
<feature type="transmembrane region" description="Helical" evidence="7">
    <location>
        <begin position="62"/>
        <end position="80"/>
    </location>
</feature>
<dbReference type="SUPFAM" id="SSF52172">
    <property type="entry name" value="CheY-like"/>
    <property type="match status" value="1"/>
</dbReference>
<comment type="catalytic activity">
    <reaction evidence="1">
        <text>ATP + protein L-histidine = ADP + protein N-phospho-L-histidine.</text>
        <dbReference type="EC" id="2.7.13.3"/>
    </reaction>
</comment>
<dbReference type="GO" id="GO:0000155">
    <property type="term" value="F:phosphorelay sensor kinase activity"/>
    <property type="evidence" value="ECO:0007669"/>
    <property type="project" value="InterPro"/>
</dbReference>
<keyword evidence="12" id="KW-1185">Reference proteome</keyword>
<evidence type="ECO:0000259" key="8">
    <source>
        <dbReference type="PROSITE" id="PS50109"/>
    </source>
</evidence>
<dbReference type="InterPro" id="IPR036890">
    <property type="entry name" value="HATPase_C_sf"/>
</dbReference>
<dbReference type="SUPFAM" id="SSF47384">
    <property type="entry name" value="Homodimeric domain of signal transducing histidine kinase"/>
    <property type="match status" value="1"/>
</dbReference>
<dbReference type="Pfam" id="PF01627">
    <property type="entry name" value="Hpt"/>
    <property type="match status" value="1"/>
</dbReference>
<feature type="modified residue" description="4-aspartylphosphate" evidence="6">
    <location>
        <position position="550"/>
    </location>
</feature>
<keyword evidence="7" id="KW-0812">Transmembrane</keyword>
<feature type="transmembrane region" description="Helical" evidence="7">
    <location>
        <begin position="169"/>
        <end position="192"/>
    </location>
</feature>
<dbReference type="CDD" id="cd16922">
    <property type="entry name" value="HATPase_EvgS-ArcB-TorS-like"/>
    <property type="match status" value="1"/>
</dbReference>
<dbReference type="PROSITE" id="PS50110">
    <property type="entry name" value="RESPONSE_REGULATORY"/>
    <property type="match status" value="1"/>
</dbReference>
<evidence type="ECO:0000256" key="4">
    <source>
        <dbReference type="ARBA" id="ARBA00023012"/>
    </source>
</evidence>
<evidence type="ECO:0000259" key="10">
    <source>
        <dbReference type="PROSITE" id="PS50894"/>
    </source>
</evidence>
<evidence type="ECO:0000256" key="1">
    <source>
        <dbReference type="ARBA" id="ARBA00000085"/>
    </source>
</evidence>
<dbReference type="FunFam" id="3.30.565.10:FF:000078">
    <property type="entry name" value="Two-component sensor histidine kinase"/>
    <property type="match status" value="1"/>
</dbReference>
<feature type="domain" description="HPt" evidence="10">
    <location>
        <begin position="667"/>
        <end position="760"/>
    </location>
</feature>
<dbReference type="SUPFAM" id="SSF47226">
    <property type="entry name" value="Histidine-containing phosphotransfer domain, HPT domain"/>
    <property type="match status" value="1"/>
</dbReference>
<dbReference type="Pfam" id="PF20969">
    <property type="entry name" value="MASE11"/>
    <property type="match status" value="1"/>
</dbReference>
<dbReference type="SUPFAM" id="SSF55874">
    <property type="entry name" value="ATPase domain of HSP90 chaperone/DNA topoisomerase II/histidine kinase"/>
    <property type="match status" value="1"/>
</dbReference>
<feature type="modified residue" description="Phosphohistidine" evidence="5">
    <location>
        <position position="706"/>
    </location>
</feature>
<dbReference type="InterPro" id="IPR004358">
    <property type="entry name" value="Sig_transdc_His_kin-like_C"/>
</dbReference>
<dbReference type="EMBL" id="WWCK01000001">
    <property type="protein sequence ID" value="MYM65613.1"/>
    <property type="molecule type" value="Genomic_DNA"/>
</dbReference>
<gene>
    <name evidence="11" type="ORF">GTP45_02035</name>
</gene>
<dbReference type="InterPro" id="IPR003594">
    <property type="entry name" value="HATPase_dom"/>
</dbReference>
<evidence type="ECO:0000256" key="2">
    <source>
        <dbReference type="ARBA" id="ARBA00012438"/>
    </source>
</evidence>
<feature type="transmembrane region" description="Helical" evidence="7">
    <location>
        <begin position="145"/>
        <end position="163"/>
    </location>
</feature>
<dbReference type="SMART" id="SM00073">
    <property type="entry name" value="HPT"/>
    <property type="match status" value="1"/>
</dbReference>
<evidence type="ECO:0000256" key="6">
    <source>
        <dbReference type="PROSITE-ProRule" id="PRU00169"/>
    </source>
</evidence>
<dbReference type="InterPro" id="IPR001789">
    <property type="entry name" value="Sig_transdc_resp-reg_receiver"/>
</dbReference>
<dbReference type="Pfam" id="PF00072">
    <property type="entry name" value="Response_reg"/>
    <property type="match status" value="1"/>
</dbReference>
<dbReference type="RefSeq" id="WP_161012207.1">
    <property type="nucleotide sequence ID" value="NZ_WWCK01000001.1"/>
</dbReference>
<feature type="domain" description="Histidine kinase" evidence="8">
    <location>
        <begin position="263"/>
        <end position="481"/>
    </location>
</feature>
<dbReference type="CDD" id="cd17546">
    <property type="entry name" value="REC_hyHK_CKI1_RcsC-like"/>
    <property type="match status" value="1"/>
</dbReference>
<dbReference type="InterPro" id="IPR005467">
    <property type="entry name" value="His_kinase_dom"/>
</dbReference>
<dbReference type="PROSITE" id="PS50894">
    <property type="entry name" value="HPT"/>
    <property type="match status" value="1"/>
</dbReference>
<dbReference type="SMART" id="SM00448">
    <property type="entry name" value="REC"/>
    <property type="match status" value="1"/>
</dbReference>
<dbReference type="PRINTS" id="PR00344">
    <property type="entry name" value="BCTRLSENSOR"/>
</dbReference>
<dbReference type="InterPro" id="IPR036641">
    <property type="entry name" value="HPT_dom_sf"/>
</dbReference>
<reference evidence="11 12" key="1">
    <citation type="submission" date="2019-12" db="EMBL/GenBank/DDBJ databases">
        <title>Novel species isolated from a subtropical stream in China.</title>
        <authorList>
            <person name="Lu H."/>
        </authorList>
    </citation>
    <scope>NUCLEOTIDE SEQUENCE [LARGE SCALE GENOMIC DNA]</scope>
    <source>
        <strain evidence="11 12">FT55W</strain>
    </source>
</reference>
<keyword evidence="4" id="KW-0902">Two-component regulatory system</keyword>
<evidence type="ECO:0000256" key="3">
    <source>
        <dbReference type="ARBA" id="ARBA00022553"/>
    </source>
</evidence>
<dbReference type="InterPro" id="IPR003661">
    <property type="entry name" value="HisK_dim/P_dom"/>
</dbReference>
<dbReference type="Gene3D" id="1.10.287.130">
    <property type="match status" value="1"/>
</dbReference>
<dbReference type="PANTHER" id="PTHR45339">
    <property type="entry name" value="HYBRID SIGNAL TRANSDUCTION HISTIDINE KINASE J"/>
    <property type="match status" value="1"/>
</dbReference>
<accession>A0A7X4GLH2</accession>
<dbReference type="CDD" id="cd00088">
    <property type="entry name" value="HPT"/>
    <property type="match status" value="1"/>
</dbReference>
<dbReference type="CDD" id="cd00082">
    <property type="entry name" value="HisKA"/>
    <property type="match status" value="1"/>
</dbReference>
<keyword evidence="7" id="KW-0472">Membrane</keyword>
<dbReference type="GO" id="GO:0005886">
    <property type="term" value="C:plasma membrane"/>
    <property type="evidence" value="ECO:0007669"/>
    <property type="project" value="UniProtKB-SubCell"/>
</dbReference>
<organism evidence="11 12">
    <name type="scientific">Duganella rivi</name>
    <dbReference type="NCBI Taxonomy" id="2666083"/>
    <lineage>
        <taxon>Bacteria</taxon>
        <taxon>Pseudomonadati</taxon>
        <taxon>Pseudomonadota</taxon>
        <taxon>Betaproteobacteria</taxon>
        <taxon>Burkholderiales</taxon>
        <taxon>Oxalobacteraceae</taxon>
        <taxon>Telluria group</taxon>
        <taxon>Duganella</taxon>
    </lineage>
</organism>
<feature type="transmembrane region" description="Helical" evidence="7">
    <location>
        <begin position="116"/>
        <end position="138"/>
    </location>
</feature>
<comment type="caution">
    <text evidence="11">The sequence shown here is derived from an EMBL/GenBank/DDBJ whole genome shotgun (WGS) entry which is preliminary data.</text>
</comment>
<keyword evidence="7" id="KW-1133">Transmembrane helix</keyword>
<dbReference type="Gene3D" id="3.40.50.2300">
    <property type="match status" value="1"/>
</dbReference>
<dbReference type="SMART" id="SM00387">
    <property type="entry name" value="HATPase_c"/>
    <property type="match status" value="1"/>
</dbReference>